<dbReference type="Proteomes" id="UP000051749">
    <property type="component" value="Unassembled WGS sequence"/>
</dbReference>
<dbReference type="GeneID" id="76043982"/>
<dbReference type="SUPFAM" id="SSF63520">
    <property type="entry name" value="PTS-regulatory domain, PRD"/>
    <property type="match status" value="2"/>
</dbReference>
<keyword evidence="1" id="KW-0677">Repeat</keyword>
<dbReference type="Proteomes" id="UP000182818">
    <property type="component" value="Unassembled WGS sequence"/>
</dbReference>
<dbReference type="GO" id="GO:0003723">
    <property type="term" value="F:RNA binding"/>
    <property type="evidence" value="ECO:0007669"/>
    <property type="project" value="InterPro"/>
</dbReference>
<dbReference type="PANTHER" id="PTHR30185:SF15">
    <property type="entry name" value="CRYPTIC BETA-GLUCOSIDE BGL OPERON ANTITERMINATOR"/>
    <property type="match status" value="1"/>
</dbReference>
<reference evidence="3 5" key="1">
    <citation type="journal article" date="2015" name="Genome Announc.">
        <title>Expanding the biotechnology potential of lactobacilli through comparative genomics of 213 strains and associated genera.</title>
        <authorList>
            <person name="Sun Z."/>
            <person name="Harris H.M."/>
            <person name="McCann A."/>
            <person name="Guo C."/>
            <person name="Argimon S."/>
            <person name="Zhang W."/>
            <person name="Yang X."/>
            <person name="Jeffery I.B."/>
            <person name="Cooney J.C."/>
            <person name="Kagawa T.F."/>
            <person name="Liu W."/>
            <person name="Song Y."/>
            <person name="Salvetti E."/>
            <person name="Wrobel A."/>
            <person name="Rasinkangas P."/>
            <person name="Parkhill J."/>
            <person name="Rea M.C."/>
            <person name="O'Sullivan O."/>
            <person name="Ritari J."/>
            <person name="Douillard F.P."/>
            <person name="Paul Ross R."/>
            <person name="Yang R."/>
            <person name="Briner A.E."/>
            <person name="Felis G.E."/>
            <person name="de Vos W.M."/>
            <person name="Barrangou R."/>
            <person name="Klaenhammer T.R."/>
            <person name="Caufield P.W."/>
            <person name="Cui Y."/>
            <person name="Zhang H."/>
            <person name="O'Toole P.W."/>
        </authorList>
    </citation>
    <scope>NUCLEOTIDE SEQUENCE [LARGE SCALE GENOMIC DNA]</scope>
    <source>
        <strain evidence="3 5">DSM 22301</strain>
    </source>
</reference>
<dbReference type="EMBL" id="JQBY01000016">
    <property type="protein sequence ID" value="KRN82008.1"/>
    <property type="molecule type" value="Genomic_DNA"/>
</dbReference>
<dbReference type="Pfam" id="PF00874">
    <property type="entry name" value="PRD"/>
    <property type="match status" value="2"/>
</dbReference>
<dbReference type="PROSITE" id="PS51372">
    <property type="entry name" value="PRD_2"/>
    <property type="match status" value="2"/>
</dbReference>
<protein>
    <submittedName>
        <fullName evidence="3">Transcription antiterminator lacT</fullName>
    </submittedName>
    <submittedName>
        <fullName evidence="4">Transcriptional antiterminator, BglG family</fullName>
    </submittedName>
</protein>
<dbReference type="EMBL" id="FOGK01000016">
    <property type="protein sequence ID" value="SER76741.1"/>
    <property type="molecule type" value="Genomic_DNA"/>
</dbReference>
<dbReference type="PANTHER" id="PTHR30185">
    <property type="entry name" value="CRYPTIC BETA-GLUCOSIDE BGL OPERON ANTITERMINATOR"/>
    <property type="match status" value="1"/>
</dbReference>
<dbReference type="InterPro" id="IPR036634">
    <property type="entry name" value="PRD_sf"/>
</dbReference>
<evidence type="ECO:0000259" key="2">
    <source>
        <dbReference type="PROSITE" id="PS51372"/>
    </source>
</evidence>
<dbReference type="SMART" id="SM01061">
    <property type="entry name" value="CAT_RBD"/>
    <property type="match status" value="1"/>
</dbReference>
<proteinExistence type="predicted"/>
<dbReference type="OrthoDB" id="9813552at2"/>
<dbReference type="Gene3D" id="2.30.24.10">
    <property type="entry name" value="CAT RNA-binding domain"/>
    <property type="match status" value="1"/>
</dbReference>
<comment type="caution">
    <text evidence="3">The sequence shown here is derived from an EMBL/GenBank/DDBJ whole genome shotgun (WGS) entry which is preliminary data.</text>
</comment>
<dbReference type="RefSeq" id="WP_057807017.1">
    <property type="nucleotide sequence ID" value="NZ_BJYP01000033.1"/>
</dbReference>
<dbReference type="Gene3D" id="1.10.1790.10">
    <property type="entry name" value="PRD domain"/>
    <property type="match status" value="2"/>
</dbReference>
<dbReference type="GO" id="GO:0006355">
    <property type="term" value="P:regulation of DNA-templated transcription"/>
    <property type="evidence" value="ECO:0007669"/>
    <property type="project" value="InterPro"/>
</dbReference>
<sequence length="294" mass="33528">MLTIVQIFNNNVALIKLNDNRQAIVKGKGIVFQKKKGDQVDVNQVEKIFYLETAESKENLYFLLKDIPIDIVTTTYEIVDVAQKTFGFSVLDYVYITLSDHIYGVYKRIQANDYHESLVPDMHTEYPTEYAIGRKAVEIVSNNLHIQLPNSEVKSIALHFINAQGTPGADKLDESLTTSVNDIVQEILNQNHILRTKENGNYYDRLMVHLQYLVDRLNQSDTHSSAFTESLENSLENSYPSSARIAKEIFDNLQKQLSATLSDNEKLYFIIHIQQLINEQPKNTDINGGIQNGK</sequence>
<feature type="domain" description="PRD" evidence="2">
    <location>
        <begin position="66"/>
        <end position="170"/>
    </location>
</feature>
<evidence type="ECO:0000313" key="3">
    <source>
        <dbReference type="EMBL" id="KRN82008.1"/>
    </source>
</evidence>
<dbReference type="Pfam" id="PF03123">
    <property type="entry name" value="CAT_RBD"/>
    <property type="match status" value="1"/>
</dbReference>
<dbReference type="STRING" id="319653.SAMN04487973_11613"/>
<dbReference type="InterPro" id="IPR036650">
    <property type="entry name" value="CAT_RNA-bd_dom_sf"/>
</dbReference>
<dbReference type="InterPro" id="IPR004341">
    <property type="entry name" value="CAT_RNA-bd_dom"/>
</dbReference>
<reference evidence="4 6" key="2">
    <citation type="submission" date="2016-10" db="EMBL/GenBank/DDBJ databases">
        <authorList>
            <person name="Varghese N."/>
            <person name="Submissions S."/>
        </authorList>
    </citation>
    <scope>NUCLEOTIDE SEQUENCE [LARGE SCALE GENOMIC DNA]</scope>
    <source>
        <strain evidence="4 6">CGMCC 1.3889</strain>
    </source>
</reference>
<name>A0A0R2JXV1_9LACO</name>
<organism evidence="3 5">
    <name type="scientific">Pediococcus ethanolidurans</name>
    <dbReference type="NCBI Taxonomy" id="319653"/>
    <lineage>
        <taxon>Bacteria</taxon>
        <taxon>Bacillati</taxon>
        <taxon>Bacillota</taxon>
        <taxon>Bacilli</taxon>
        <taxon>Lactobacillales</taxon>
        <taxon>Lactobacillaceae</taxon>
        <taxon>Pediococcus</taxon>
    </lineage>
</organism>
<evidence type="ECO:0000313" key="6">
    <source>
        <dbReference type="Proteomes" id="UP000182818"/>
    </source>
</evidence>
<dbReference type="InterPro" id="IPR050661">
    <property type="entry name" value="BglG_antiterminators"/>
</dbReference>
<accession>A0A0R2JXV1</accession>
<gene>
    <name evidence="3" type="ORF">IV87_GL000618</name>
    <name evidence="4" type="ORF">SAMN04487973_11613</name>
</gene>
<evidence type="ECO:0000313" key="5">
    <source>
        <dbReference type="Proteomes" id="UP000051749"/>
    </source>
</evidence>
<evidence type="ECO:0000256" key="1">
    <source>
        <dbReference type="ARBA" id="ARBA00022737"/>
    </source>
</evidence>
<dbReference type="InterPro" id="IPR011608">
    <property type="entry name" value="PRD"/>
</dbReference>
<dbReference type="SUPFAM" id="SSF50151">
    <property type="entry name" value="SacY-like RNA-binding domain"/>
    <property type="match status" value="1"/>
</dbReference>
<dbReference type="AlphaFoldDB" id="A0A0R2JXV1"/>
<dbReference type="PATRIC" id="fig|319653.3.peg.629"/>
<keyword evidence="6" id="KW-1185">Reference proteome</keyword>
<feature type="domain" description="PRD" evidence="2">
    <location>
        <begin position="171"/>
        <end position="283"/>
    </location>
</feature>
<evidence type="ECO:0000313" key="4">
    <source>
        <dbReference type="EMBL" id="SER76741.1"/>
    </source>
</evidence>